<name>A0A852ZRC1_9ACTN</name>
<dbReference type="InterPro" id="IPR050463">
    <property type="entry name" value="Gfo/Idh/MocA_oxidrdct_glycsds"/>
</dbReference>
<dbReference type="Pfam" id="PF01408">
    <property type="entry name" value="GFO_IDH_MocA"/>
    <property type="match status" value="1"/>
</dbReference>
<dbReference type="GO" id="GO:0000166">
    <property type="term" value="F:nucleotide binding"/>
    <property type="evidence" value="ECO:0007669"/>
    <property type="project" value="InterPro"/>
</dbReference>
<sequence>MVVAVGLAGAGRRAAGIHAPAIVACPKVRLAGVWGRSPALIQNLAERTGTPAYTHYADLLGACEAVAFAVPPAVQADLAASTARAGKALLLEKPLGGDLAGAEQVADAVATTRVVAQLALTWRYAVAVREFLTFAAPRARPQGGSGRVISGMLADPRWASLWQIERGVLRAYGTDLVDLLDAALGRVLAVRAHGDPGGWVGIMLEHEGGHFSEASLYAHIEHHADGHAQVSNRAEVEVFGPGGAADVDCLAGVDQDAFKTMYDEFATAVENHTSPELDVRRGLHLQQVLDNAETDLLRQV</sequence>
<dbReference type="AlphaFoldDB" id="A0A852ZRC1"/>
<dbReference type="Gene3D" id="3.40.50.720">
    <property type="entry name" value="NAD(P)-binding Rossmann-like Domain"/>
    <property type="match status" value="1"/>
</dbReference>
<evidence type="ECO:0000313" key="3">
    <source>
        <dbReference type="EMBL" id="NYH91126.1"/>
    </source>
</evidence>
<protein>
    <submittedName>
        <fullName evidence="3">Putative dehydrogenase</fullName>
    </submittedName>
</protein>
<evidence type="ECO:0000259" key="2">
    <source>
        <dbReference type="Pfam" id="PF01408"/>
    </source>
</evidence>
<dbReference type="RefSeq" id="WP_179788754.1">
    <property type="nucleotide sequence ID" value="NZ_BAAARR010000039.1"/>
</dbReference>
<dbReference type="PANTHER" id="PTHR43818:SF11">
    <property type="entry name" value="BCDNA.GH03377"/>
    <property type="match status" value="1"/>
</dbReference>
<dbReference type="InterPro" id="IPR036291">
    <property type="entry name" value="NAD(P)-bd_dom_sf"/>
</dbReference>
<dbReference type="SUPFAM" id="SSF51735">
    <property type="entry name" value="NAD(P)-binding Rossmann-fold domains"/>
    <property type="match status" value="1"/>
</dbReference>
<dbReference type="GO" id="GO:0016491">
    <property type="term" value="F:oxidoreductase activity"/>
    <property type="evidence" value="ECO:0007669"/>
    <property type="project" value="UniProtKB-KW"/>
</dbReference>
<dbReference type="EMBL" id="JACBZH010000001">
    <property type="protein sequence ID" value="NYH91126.1"/>
    <property type="molecule type" value="Genomic_DNA"/>
</dbReference>
<evidence type="ECO:0000256" key="1">
    <source>
        <dbReference type="ARBA" id="ARBA00023002"/>
    </source>
</evidence>
<dbReference type="Gene3D" id="3.30.360.10">
    <property type="entry name" value="Dihydrodipicolinate Reductase, domain 2"/>
    <property type="match status" value="1"/>
</dbReference>
<keyword evidence="4" id="KW-1185">Reference proteome</keyword>
<feature type="domain" description="Gfo/Idh/MocA-like oxidoreductase N-terminal" evidence="2">
    <location>
        <begin position="4"/>
        <end position="117"/>
    </location>
</feature>
<gene>
    <name evidence="3" type="ORF">F4554_003764</name>
</gene>
<dbReference type="Proteomes" id="UP000579605">
    <property type="component" value="Unassembled WGS sequence"/>
</dbReference>
<organism evidence="3 4">
    <name type="scientific">Actinopolymorpha rutila</name>
    <dbReference type="NCBI Taxonomy" id="446787"/>
    <lineage>
        <taxon>Bacteria</taxon>
        <taxon>Bacillati</taxon>
        <taxon>Actinomycetota</taxon>
        <taxon>Actinomycetes</taxon>
        <taxon>Propionibacteriales</taxon>
        <taxon>Actinopolymorphaceae</taxon>
        <taxon>Actinopolymorpha</taxon>
    </lineage>
</organism>
<comment type="caution">
    <text evidence="3">The sequence shown here is derived from an EMBL/GenBank/DDBJ whole genome shotgun (WGS) entry which is preliminary data.</text>
</comment>
<evidence type="ECO:0000313" key="4">
    <source>
        <dbReference type="Proteomes" id="UP000579605"/>
    </source>
</evidence>
<proteinExistence type="predicted"/>
<dbReference type="InterPro" id="IPR000683">
    <property type="entry name" value="Gfo/Idh/MocA-like_OxRdtase_N"/>
</dbReference>
<keyword evidence="1" id="KW-0560">Oxidoreductase</keyword>
<accession>A0A852ZRC1</accession>
<dbReference type="PANTHER" id="PTHR43818">
    <property type="entry name" value="BCDNA.GH03377"/>
    <property type="match status" value="1"/>
</dbReference>
<reference evidence="3 4" key="1">
    <citation type="submission" date="2020-07" db="EMBL/GenBank/DDBJ databases">
        <title>Sequencing the genomes of 1000 actinobacteria strains.</title>
        <authorList>
            <person name="Klenk H.-P."/>
        </authorList>
    </citation>
    <scope>NUCLEOTIDE SEQUENCE [LARGE SCALE GENOMIC DNA]</scope>
    <source>
        <strain evidence="3 4">DSM 18448</strain>
    </source>
</reference>